<keyword evidence="1 3" id="KW-0238">DNA-binding</keyword>
<organism evidence="3 4">
    <name type="scientific">Winslowiella toletana</name>
    <dbReference type="NCBI Taxonomy" id="92490"/>
    <lineage>
        <taxon>Bacteria</taxon>
        <taxon>Pseudomonadati</taxon>
        <taxon>Pseudomonadota</taxon>
        <taxon>Gammaproteobacteria</taxon>
        <taxon>Enterobacterales</taxon>
        <taxon>Erwiniaceae</taxon>
        <taxon>Winslowiella</taxon>
    </lineage>
</organism>
<evidence type="ECO:0000256" key="1">
    <source>
        <dbReference type="ARBA" id="ARBA00023125"/>
    </source>
</evidence>
<sequence>MDSSHKDNALYFNTLIAMTEHLSEPWGIKDLESRHVYMNKAAFLYTNTPADFSIEGKLDNEFPADWADSADNFIEHDRQTALTQNRVAVIETHYWYGKDALMPFVSEKIPVFNDQKQVIALVWNARPLNTLSPLIYINKQKPSVLTTEVSTDMFTKSELDIIFLMLQRLSTKEIANLYDVSHKTIENRVYNIYQKAGVHTLRQFEGFCKHNNLDNYIPDRLIAKGILFI</sequence>
<gene>
    <name evidence="3" type="ORF">J2125_004223</name>
</gene>
<dbReference type="Gene3D" id="1.10.10.10">
    <property type="entry name" value="Winged helix-like DNA-binding domain superfamily/Winged helix DNA-binding domain"/>
    <property type="match status" value="1"/>
</dbReference>
<dbReference type="SUPFAM" id="SSF46894">
    <property type="entry name" value="C-terminal effector domain of the bipartite response regulators"/>
    <property type="match status" value="1"/>
</dbReference>
<comment type="caution">
    <text evidence="3">The sequence shown here is derived from an EMBL/GenBank/DDBJ whole genome shotgun (WGS) entry which is preliminary data.</text>
</comment>
<dbReference type="GO" id="GO:0003677">
    <property type="term" value="F:DNA binding"/>
    <property type="evidence" value="ECO:0007669"/>
    <property type="project" value="UniProtKB-KW"/>
</dbReference>
<evidence type="ECO:0000313" key="4">
    <source>
        <dbReference type="Proteomes" id="UP001195624"/>
    </source>
</evidence>
<dbReference type="InterPro" id="IPR000792">
    <property type="entry name" value="Tscrpt_reg_LuxR_C"/>
</dbReference>
<accession>A0ABS4PEH9</accession>
<evidence type="ECO:0000313" key="3">
    <source>
        <dbReference type="EMBL" id="MBP2171031.1"/>
    </source>
</evidence>
<dbReference type="Pfam" id="PF00196">
    <property type="entry name" value="GerE"/>
    <property type="match status" value="1"/>
</dbReference>
<dbReference type="Pfam" id="PF08448">
    <property type="entry name" value="PAS_4"/>
    <property type="match status" value="1"/>
</dbReference>
<dbReference type="InterPro" id="IPR036388">
    <property type="entry name" value="WH-like_DNA-bd_sf"/>
</dbReference>
<dbReference type="SMART" id="SM00421">
    <property type="entry name" value="HTH_LUXR"/>
    <property type="match status" value="1"/>
</dbReference>
<protein>
    <submittedName>
        <fullName evidence="3">DNA-binding CsgD family transcriptional regulator</fullName>
    </submittedName>
</protein>
<reference evidence="3 4" key="1">
    <citation type="submission" date="2021-03" db="EMBL/GenBank/DDBJ databases">
        <authorList>
            <person name="D'Agostino P."/>
            <person name="Huntemann M."/>
            <person name="Clum A."/>
            <person name="Spunde A."/>
            <person name="Palaniappan K."/>
            <person name="Ritter S."/>
            <person name="Mikhailova N."/>
            <person name="Chen I.-M."/>
            <person name="Stamatis D."/>
            <person name="Reddy T."/>
            <person name="O'Malley R."/>
            <person name="Daum C."/>
            <person name="Shapiro N."/>
            <person name="Ivanova N."/>
            <person name="Kyrpides N."/>
            <person name="Woyke T."/>
        </authorList>
    </citation>
    <scope>NUCLEOTIDE SEQUENCE [LARGE SCALE GENOMIC DNA]</scope>
    <source>
        <strain evidence="3 4">WS4403</strain>
    </source>
</reference>
<dbReference type="Proteomes" id="UP001195624">
    <property type="component" value="Unassembled WGS sequence"/>
</dbReference>
<dbReference type="EMBL" id="JAGGMQ010000001">
    <property type="protein sequence ID" value="MBP2171031.1"/>
    <property type="molecule type" value="Genomic_DNA"/>
</dbReference>
<feature type="domain" description="HTH luxR-type" evidence="2">
    <location>
        <begin position="151"/>
        <end position="208"/>
    </location>
</feature>
<evidence type="ECO:0000259" key="2">
    <source>
        <dbReference type="SMART" id="SM00421"/>
    </source>
</evidence>
<reference evidence="4" key="2">
    <citation type="submission" date="2023-07" db="EMBL/GenBank/DDBJ databases">
        <title>Genome mining of underrepresented organisms for secondary metabolites.</title>
        <authorList>
            <person name="D'Agostino P.M."/>
        </authorList>
    </citation>
    <scope>NUCLEOTIDE SEQUENCE [LARGE SCALE GENOMIC DNA]</scope>
    <source>
        <strain evidence="4">WS4403</strain>
    </source>
</reference>
<keyword evidence="4" id="KW-1185">Reference proteome</keyword>
<dbReference type="InterPro" id="IPR013656">
    <property type="entry name" value="PAS_4"/>
</dbReference>
<proteinExistence type="predicted"/>
<dbReference type="InterPro" id="IPR016032">
    <property type="entry name" value="Sig_transdc_resp-reg_C-effctor"/>
</dbReference>
<dbReference type="RefSeq" id="WP_017801953.1">
    <property type="nucleotide sequence ID" value="NZ_JAGGMQ010000001.1"/>
</dbReference>
<name>A0ABS4PEH9_9GAMM</name>
<dbReference type="CDD" id="cd06170">
    <property type="entry name" value="LuxR_C_like"/>
    <property type="match status" value="1"/>
</dbReference>